<dbReference type="Gene3D" id="1.10.1820.10">
    <property type="entry name" value="protein kinase ck2 holoenzyme, chain C, domain 1"/>
    <property type="match status" value="1"/>
</dbReference>
<dbReference type="AlphaFoldDB" id="A0AAU9JM24"/>
<gene>
    <name evidence="3" type="ORF">BSTOLATCC_MIC45759</name>
</gene>
<reference evidence="3" key="1">
    <citation type="submission" date="2021-09" db="EMBL/GenBank/DDBJ databases">
        <authorList>
            <consortium name="AG Swart"/>
            <person name="Singh M."/>
            <person name="Singh A."/>
            <person name="Seah K."/>
            <person name="Emmerich C."/>
        </authorList>
    </citation>
    <scope>NUCLEOTIDE SEQUENCE</scope>
    <source>
        <strain evidence="3">ATCC30299</strain>
    </source>
</reference>
<dbReference type="PROSITE" id="PS01101">
    <property type="entry name" value="CK2_BETA"/>
    <property type="match status" value="1"/>
</dbReference>
<dbReference type="GO" id="GO:0005737">
    <property type="term" value="C:cytoplasm"/>
    <property type="evidence" value="ECO:0007669"/>
    <property type="project" value="TreeGrafter"/>
</dbReference>
<dbReference type="Proteomes" id="UP001162131">
    <property type="component" value="Unassembled WGS sequence"/>
</dbReference>
<keyword evidence="4" id="KW-1185">Reference proteome</keyword>
<evidence type="ECO:0000256" key="2">
    <source>
        <dbReference type="RuleBase" id="RU361268"/>
    </source>
</evidence>
<sequence>MKEMETYKHESSDQEEEDVDISEEGWIQWFCSLEGHEFFCEVDEEFIQDNFNLYGLKEKFAQYDEAIETILSTEIPTEDDLENDGYLELYQTSADLYGLIHARFIVTPRGLSIMKEKFIAGRFGTCPRVMCERQHVLPVGLAEVLRTSRVKIFCPKCKDVYIPKNKYADVDGAYFGCSFPHLFLLTYPDLNPVKITPEYIPRIYGFKIFKRKGSKYSKV</sequence>
<accession>A0AAU9JM24</accession>
<comment type="subunit">
    <text evidence="2">Tetramer of two alpha and two beta subunits.</text>
</comment>
<dbReference type="InterPro" id="IPR000704">
    <property type="entry name" value="Casein_kinase_II_reg-sub"/>
</dbReference>
<dbReference type="Gene3D" id="2.20.25.20">
    <property type="match status" value="1"/>
</dbReference>
<dbReference type="PANTHER" id="PTHR11740:SF0">
    <property type="entry name" value="CASEIN KINASE II SUBUNIT BETA"/>
    <property type="match status" value="1"/>
</dbReference>
<dbReference type="GO" id="GO:0019887">
    <property type="term" value="F:protein kinase regulator activity"/>
    <property type="evidence" value="ECO:0007669"/>
    <property type="project" value="InterPro"/>
</dbReference>
<dbReference type="InterPro" id="IPR035991">
    <property type="entry name" value="Casein_kinase_II_beta-like"/>
</dbReference>
<name>A0AAU9JM24_9CILI</name>
<evidence type="ECO:0000313" key="3">
    <source>
        <dbReference type="EMBL" id="CAG9328304.1"/>
    </source>
</evidence>
<dbReference type="FunFam" id="1.10.1820.10:FF:000012">
    <property type="entry name" value="Casein kinase II subunit beta"/>
    <property type="match status" value="1"/>
</dbReference>
<dbReference type="InterPro" id="IPR016149">
    <property type="entry name" value="Casein_kin_II_reg-sub_N"/>
</dbReference>
<protein>
    <recommendedName>
        <fullName evidence="2">Casein kinase II subunit beta</fullName>
        <shortName evidence="2">CK II beta</shortName>
    </recommendedName>
</protein>
<dbReference type="SUPFAM" id="SSF57798">
    <property type="entry name" value="Casein kinase II beta subunit"/>
    <property type="match status" value="1"/>
</dbReference>
<evidence type="ECO:0000256" key="1">
    <source>
        <dbReference type="ARBA" id="ARBA00006941"/>
    </source>
</evidence>
<dbReference type="Pfam" id="PF01214">
    <property type="entry name" value="CK_II_beta"/>
    <property type="match status" value="1"/>
</dbReference>
<comment type="similarity">
    <text evidence="1 2">Belongs to the casein kinase 2 subunit beta family.</text>
</comment>
<dbReference type="EMBL" id="CAJZBQ010000045">
    <property type="protein sequence ID" value="CAG9328304.1"/>
    <property type="molecule type" value="Genomic_DNA"/>
</dbReference>
<evidence type="ECO:0000313" key="4">
    <source>
        <dbReference type="Proteomes" id="UP001162131"/>
    </source>
</evidence>
<organism evidence="3 4">
    <name type="scientific">Blepharisma stoltei</name>
    <dbReference type="NCBI Taxonomy" id="1481888"/>
    <lineage>
        <taxon>Eukaryota</taxon>
        <taxon>Sar</taxon>
        <taxon>Alveolata</taxon>
        <taxon>Ciliophora</taxon>
        <taxon>Postciliodesmatophora</taxon>
        <taxon>Heterotrichea</taxon>
        <taxon>Heterotrichida</taxon>
        <taxon>Blepharismidae</taxon>
        <taxon>Blepharisma</taxon>
    </lineage>
</organism>
<comment type="caution">
    <text evidence="3">The sequence shown here is derived from an EMBL/GenBank/DDBJ whole genome shotgun (WGS) entry which is preliminary data.</text>
</comment>
<dbReference type="GO" id="GO:0005956">
    <property type="term" value="C:protein kinase CK2 complex"/>
    <property type="evidence" value="ECO:0007669"/>
    <property type="project" value="UniProtKB-UniRule"/>
</dbReference>
<proteinExistence type="inferred from homology"/>
<dbReference type="PRINTS" id="PR00472">
    <property type="entry name" value="CASNKINASEII"/>
</dbReference>
<dbReference type="FunFam" id="2.20.25.20:FF:000001">
    <property type="entry name" value="Casein kinase II subunit beta"/>
    <property type="match status" value="1"/>
</dbReference>
<dbReference type="PANTHER" id="PTHR11740">
    <property type="entry name" value="CASEIN KINASE II SUBUNIT BETA"/>
    <property type="match status" value="1"/>
</dbReference>
<dbReference type="SMART" id="SM01085">
    <property type="entry name" value="CK_II_beta"/>
    <property type="match status" value="1"/>
</dbReference>